<dbReference type="GO" id="GO:0005975">
    <property type="term" value="P:carbohydrate metabolic process"/>
    <property type="evidence" value="ECO:0007669"/>
    <property type="project" value="InterPro"/>
</dbReference>
<dbReference type="InterPro" id="IPR027414">
    <property type="entry name" value="GH95_N_dom"/>
</dbReference>
<evidence type="ECO:0000313" key="5">
    <source>
        <dbReference type="Proteomes" id="UP000547209"/>
    </source>
</evidence>
<keyword evidence="5" id="KW-1185">Reference proteome</keyword>
<name>A0A7X0RX08_9BACL</name>
<dbReference type="Gene3D" id="1.50.10.10">
    <property type="match status" value="1"/>
</dbReference>
<feature type="domain" description="Glycosyl hydrolase family 95 N-terminal" evidence="1">
    <location>
        <begin position="16"/>
        <end position="251"/>
    </location>
</feature>
<dbReference type="Proteomes" id="UP000547209">
    <property type="component" value="Unassembled WGS sequence"/>
</dbReference>
<evidence type="ECO:0000259" key="2">
    <source>
        <dbReference type="Pfam" id="PF21307"/>
    </source>
</evidence>
<protein>
    <submittedName>
        <fullName evidence="4">Glycoside hydrolase family 95 protein</fullName>
    </submittedName>
</protein>
<dbReference type="Pfam" id="PF21307">
    <property type="entry name" value="Glyco_hydro_95_C"/>
    <property type="match status" value="1"/>
</dbReference>
<gene>
    <name evidence="4" type="ORF">H7C19_25505</name>
</gene>
<dbReference type="InterPro" id="IPR054363">
    <property type="entry name" value="GH95_cat"/>
</dbReference>
<reference evidence="4 5" key="1">
    <citation type="submission" date="2020-08" db="EMBL/GenBank/DDBJ databases">
        <title>Cohnella phylogeny.</title>
        <authorList>
            <person name="Dunlap C."/>
        </authorList>
    </citation>
    <scope>NUCLEOTIDE SEQUENCE [LARGE SCALE GENOMIC DNA]</scope>
    <source>
        <strain evidence="4 5">DSM 28246</strain>
    </source>
</reference>
<dbReference type="GO" id="GO:0004560">
    <property type="term" value="F:alpha-L-fucosidase activity"/>
    <property type="evidence" value="ECO:0007669"/>
    <property type="project" value="InterPro"/>
</dbReference>
<dbReference type="AlphaFoldDB" id="A0A7X0RX08"/>
<feature type="domain" description="Alpha fucosidase A-like C-terminal" evidence="2">
    <location>
        <begin position="677"/>
        <end position="774"/>
    </location>
</feature>
<dbReference type="InterPro" id="IPR012341">
    <property type="entry name" value="6hp_glycosidase-like_sf"/>
</dbReference>
<dbReference type="EMBL" id="JACJVP010000043">
    <property type="protein sequence ID" value="MBB6674041.1"/>
    <property type="molecule type" value="Genomic_DNA"/>
</dbReference>
<dbReference type="InterPro" id="IPR008928">
    <property type="entry name" value="6-hairpin_glycosidase_sf"/>
</dbReference>
<feature type="domain" description="Glycosyl hydrolase family 95 catalytic" evidence="3">
    <location>
        <begin position="271"/>
        <end position="675"/>
    </location>
</feature>
<evidence type="ECO:0000259" key="1">
    <source>
        <dbReference type="Pfam" id="PF14498"/>
    </source>
</evidence>
<dbReference type="Pfam" id="PF14498">
    <property type="entry name" value="Glyco_hyd_65N_2"/>
    <property type="match status" value="1"/>
</dbReference>
<keyword evidence="4" id="KW-0378">Hydrolase</keyword>
<accession>A0A7X0RX08</accession>
<proteinExistence type="predicted"/>
<dbReference type="Pfam" id="PF22124">
    <property type="entry name" value="Glyco_hydro_95_cat"/>
    <property type="match status" value="1"/>
</dbReference>
<organism evidence="4 5">
    <name type="scientific">Cohnella nanjingensis</name>
    <dbReference type="NCBI Taxonomy" id="1387779"/>
    <lineage>
        <taxon>Bacteria</taxon>
        <taxon>Bacillati</taxon>
        <taxon>Bacillota</taxon>
        <taxon>Bacilli</taxon>
        <taxon>Bacillales</taxon>
        <taxon>Paenibacillaceae</taxon>
        <taxon>Cohnella</taxon>
    </lineage>
</organism>
<dbReference type="PIRSF" id="PIRSF007663">
    <property type="entry name" value="UCP007663"/>
    <property type="match status" value="1"/>
</dbReference>
<dbReference type="InterPro" id="IPR016518">
    <property type="entry name" value="Alpha-L-fucosidase"/>
</dbReference>
<dbReference type="PANTHER" id="PTHR31084">
    <property type="entry name" value="ALPHA-L-FUCOSIDASE 2"/>
    <property type="match status" value="1"/>
</dbReference>
<dbReference type="RefSeq" id="WP_185671903.1">
    <property type="nucleotide sequence ID" value="NZ_JACJVP010000043.1"/>
</dbReference>
<dbReference type="SUPFAM" id="SSF48208">
    <property type="entry name" value="Six-hairpin glycosidases"/>
    <property type="match status" value="1"/>
</dbReference>
<dbReference type="FunFam" id="1.50.10.10:FF:000028">
    <property type="entry name" value="Alpha-L-fucosidase 2"/>
    <property type="match status" value="1"/>
</dbReference>
<evidence type="ECO:0000259" key="3">
    <source>
        <dbReference type="Pfam" id="PF22124"/>
    </source>
</evidence>
<comment type="caution">
    <text evidence="4">The sequence shown here is derived from an EMBL/GenBank/DDBJ whole genome shotgun (WGS) entry which is preliminary data.</text>
</comment>
<evidence type="ECO:0000313" key="4">
    <source>
        <dbReference type="EMBL" id="MBB6674041.1"/>
    </source>
</evidence>
<dbReference type="InterPro" id="IPR049053">
    <property type="entry name" value="AFCA-like_C"/>
</dbReference>
<sequence length="784" mass="86334">MEWDAVNATNADTPKLRFSGPASAWEEALPVGNGRLGAMIFGAAQGERIALNEDSLWYGGPRDRNNPDALAHLESIRRCLREGRVEEAQRLSVLALSGVPETQRHYVPLGDLNLTFGHGGATEDYARELDLATGIARVRYRAGGVAFSREAFASYPDEALVIRLTADRPGAISFSARLTRGPNNRYYDEMARADEATLVMRGNGGGTGGVDFRTALRANAEGGSARIVGERLLVEGADRVTLVLTAATSFRYADPEAEALRAADKASRMRYDQLKRRQEDDVRALMDRVSLRLGTAERERDALPTDVRLERVRGGAEDAGLAALYYQFGRYLLVASSRPGSLPANLQGIWNDRILPPWDSKYTININTQMNYWPAESGNLAECHEPLFDLIERMREPGRRTAKIMYGAAGFVAHHNTDLWADTAPQDLYVPATYWPMGAAWLCLHLWEHYVYGLDRTFLERAYPTLREAAEFFVDALVELPDGRVATSPSVSPENTYLLSDGKAGILCEGPAMDGQILHELFSACIQAAGTLGTDAAFAARLTELRDRLPRPAIGKHGQLLEWLDDYEESEPGHRHISHLFALHPGTGWSVRSTPDWTAAARVTLERRLASGGGHTGWSRAWIVNLWARLEDGERAYENLEALLAHSTLPNLFDNHPPFQIDGNFGGAAGIAEMLLQSHEGELHLLPALPSAWREGEARGLRARGGYEVSLVWTDGVLAEARILPRRDGECVVRARGEFDVLTGDAAADHAVEAVLDGEGRLRWSVRAGAAYVLKPRSESRREA</sequence>
<dbReference type="PANTHER" id="PTHR31084:SF0">
    <property type="entry name" value="ALPHA-L-FUCOSIDASE 2"/>
    <property type="match status" value="1"/>
</dbReference>